<dbReference type="RefSeq" id="WP_100116254.1">
    <property type="nucleotide sequence ID" value="NZ_JBNPAZ010000022.1"/>
</dbReference>
<accession>A0A2N9Y6W8</accession>
<reference evidence="2 3" key="1">
    <citation type="journal article" date="2017" name="MBio">
        <title>Type VI secretion-mediated competition in the bee gut microbiome.</title>
        <authorList>
            <person name="Steele M.I."/>
            <person name="Kwong W.K."/>
            <person name="Powell J.E."/>
            <person name="Whiteley M."/>
            <person name="Moran N.A."/>
        </authorList>
    </citation>
    <scope>NUCLEOTIDE SEQUENCE [LARGE SCALE GENOMIC DNA]</scope>
    <source>
        <strain evidence="2 3">PEB0171</strain>
    </source>
</reference>
<evidence type="ECO:0000313" key="2">
    <source>
        <dbReference type="EMBL" id="PIT64926.1"/>
    </source>
</evidence>
<dbReference type="Proteomes" id="UP000231094">
    <property type="component" value="Unassembled WGS sequence"/>
</dbReference>
<sequence length="190" mass="21926">MKKILFLLLLPITCFAQSEISNFWEYGTRGISEVINDKNDSYWISRDLIQEPSYGSYLNLKADGTFNSWNSAECANDCFYHSNGTFKKIDETHIRLQINSFWQTGVLCPDREKNNSKSRDLGIFEIKTDEDDSIVMKRQSSLIMRVELDEVVRAITSLMEAAFTDLYYVVAKMGYSLIPKQPYNPLNTID</sequence>
<dbReference type="AlphaFoldDB" id="A0A2N9Y6W8"/>
<protein>
    <submittedName>
        <fullName evidence="2">Uncharacterized protein</fullName>
    </submittedName>
</protein>
<feature type="chain" id="PRO_5014686464" evidence="1">
    <location>
        <begin position="19"/>
        <end position="190"/>
    </location>
</feature>
<organism evidence="2 3">
    <name type="scientific">Snodgrassella alvi</name>
    <dbReference type="NCBI Taxonomy" id="1196083"/>
    <lineage>
        <taxon>Bacteria</taxon>
        <taxon>Pseudomonadati</taxon>
        <taxon>Pseudomonadota</taxon>
        <taxon>Betaproteobacteria</taxon>
        <taxon>Neisseriales</taxon>
        <taxon>Neisseriaceae</taxon>
        <taxon>Snodgrassella</taxon>
    </lineage>
</organism>
<keyword evidence="1" id="KW-0732">Signal</keyword>
<feature type="signal peptide" evidence="1">
    <location>
        <begin position="1"/>
        <end position="18"/>
    </location>
</feature>
<gene>
    <name evidence="2" type="ORF">BHC47_08755</name>
</gene>
<evidence type="ECO:0000256" key="1">
    <source>
        <dbReference type="SAM" id="SignalP"/>
    </source>
</evidence>
<dbReference type="EMBL" id="MEIV01000009">
    <property type="protein sequence ID" value="PIT64926.1"/>
    <property type="molecule type" value="Genomic_DNA"/>
</dbReference>
<name>A0A2N9Y6W8_9NEIS</name>
<comment type="caution">
    <text evidence="2">The sequence shown here is derived from an EMBL/GenBank/DDBJ whole genome shotgun (WGS) entry which is preliminary data.</text>
</comment>
<evidence type="ECO:0000313" key="3">
    <source>
        <dbReference type="Proteomes" id="UP000231094"/>
    </source>
</evidence>
<proteinExistence type="predicted"/>